<reference evidence="5 6" key="1">
    <citation type="submission" date="2024-05" db="EMBL/GenBank/DDBJ databases">
        <authorList>
            <person name="Wallberg A."/>
        </authorList>
    </citation>
    <scope>NUCLEOTIDE SEQUENCE [LARGE SCALE GENOMIC DNA]</scope>
</reference>
<dbReference type="AlphaFoldDB" id="A0AAV2QJT5"/>
<evidence type="ECO:0000256" key="3">
    <source>
        <dbReference type="ARBA" id="ARBA00022806"/>
    </source>
</evidence>
<evidence type="ECO:0000256" key="4">
    <source>
        <dbReference type="ARBA" id="ARBA00022840"/>
    </source>
</evidence>
<name>A0AAV2QJT5_MEGNR</name>
<comment type="caution">
    <text evidence="5">The sequence shown here is derived from an EMBL/GenBank/DDBJ whole genome shotgun (WGS) entry which is preliminary data.</text>
</comment>
<dbReference type="Proteomes" id="UP001497623">
    <property type="component" value="Unassembled WGS sequence"/>
</dbReference>
<dbReference type="GO" id="GO:0003723">
    <property type="term" value="F:RNA binding"/>
    <property type="evidence" value="ECO:0007669"/>
    <property type="project" value="TreeGrafter"/>
</dbReference>
<dbReference type="GO" id="GO:0016787">
    <property type="term" value="F:hydrolase activity"/>
    <property type="evidence" value="ECO:0007669"/>
    <property type="project" value="UniProtKB-KW"/>
</dbReference>
<dbReference type="EMBL" id="CAXKWB010008123">
    <property type="protein sequence ID" value="CAL4089722.1"/>
    <property type="molecule type" value="Genomic_DNA"/>
</dbReference>
<gene>
    <name evidence="5" type="ORF">MNOR_LOCUS13884</name>
</gene>
<accession>A0AAV2QJT5</accession>
<keyword evidence="2" id="KW-0378">Hydrolase</keyword>
<organism evidence="5 6">
    <name type="scientific">Meganyctiphanes norvegica</name>
    <name type="common">Northern krill</name>
    <name type="synonym">Thysanopoda norvegica</name>
    <dbReference type="NCBI Taxonomy" id="48144"/>
    <lineage>
        <taxon>Eukaryota</taxon>
        <taxon>Metazoa</taxon>
        <taxon>Ecdysozoa</taxon>
        <taxon>Arthropoda</taxon>
        <taxon>Crustacea</taxon>
        <taxon>Multicrustacea</taxon>
        <taxon>Malacostraca</taxon>
        <taxon>Eumalacostraca</taxon>
        <taxon>Eucarida</taxon>
        <taxon>Euphausiacea</taxon>
        <taxon>Euphausiidae</taxon>
        <taxon>Meganyctiphanes</taxon>
    </lineage>
</organism>
<dbReference type="InterPro" id="IPR027417">
    <property type="entry name" value="P-loop_NTPase"/>
</dbReference>
<dbReference type="PANTHER" id="PTHR18934:SF99">
    <property type="entry name" value="ATP-DEPENDENT RNA HELICASE DHX37-RELATED"/>
    <property type="match status" value="1"/>
</dbReference>
<proteinExistence type="predicted"/>
<keyword evidence="4" id="KW-0067">ATP-binding</keyword>
<evidence type="ECO:0000313" key="6">
    <source>
        <dbReference type="Proteomes" id="UP001497623"/>
    </source>
</evidence>
<dbReference type="SUPFAM" id="SSF52540">
    <property type="entry name" value="P-loop containing nucleoside triphosphate hydrolases"/>
    <property type="match status" value="1"/>
</dbReference>
<keyword evidence="6" id="KW-1185">Reference proteome</keyword>
<dbReference type="GO" id="GO:0004386">
    <property type="term" value="F:helicase activity"/>
    <property type="evidence" value="ECO:0007669"/>
    <property type="project" value="UniProtKB-KW"/>
</dbReference>
<dbReference type="PANTHER" id="PTHR18934">
    <property type="entry name" value="ATP-DEPENDENT RNA HELICASE"/>
    <property type="match status" value="1"/>
</dbReference>
<evidence type="ECO:0000313" key="5">
    <source>
        <dbReference type="EMBL" id="CAL4089722.1"/>
    </source>
</evidence>
<sequence length="202" mass="22924">MAKARKFTGCAQDYLDWFKLDISEQPTVVLPNSQTGGSGLPTHDEDYEQQQVLPDYLTYQDGQEYVEKYQKGLVEDFRAAESSREQENSRRNNIRDFESVDIATLTTTNIEETVDPDAEKAQVYLHYDFTNRNRTDLPIFDHEKVIIDKLKSFPVIIISGDTGCGKSTQVPQFILDDAVLENKHANIVVTQPRKIAAISFGT</sequence>
<keyword evidence="1" id="KW-0547">Nucleotide-binding</keyword>
<dbReference type="GO" id="GO:0005524">
    <property type="term" value="F:ATP binding"/>
    <property type="evidence" value="ECO:0007669"/>
    <property type="project" value="UniProtKB-KW"/>
</dbReference>
<protein>
    <submittedName>
        <fullName evidence="5">Uncharacterized protein</fullName>
    </submittedName>
</protein>
<keyword evidence="3" id="KW-0347">Helicase</keyword>
<dbReference type="Gene3D" id="3.40.50.300">
    <property type="entry name" value="P-loop containing nucleotide triphosphate hydrolases"/>
    <property type="match status" value="1"/>
</dbReference>
<evidence type="ECO:0000256" key="2">
    <source>
        <dbReference type="ARBA" id="ARBA00022801"/>
    </source>
</evidence>
<evidence type="ECO:0000256" key="1">
    <source>
        <dbReference type="ARBA" id="ARBA00022741"/>
    </source>
</evidence>